<dbReference type="Pfam" id="PF22621">
    <property type="entry name" value="CurL-like_PKS_C"/>
    <property type="match status" value="1"/>
</dbReference>
<dbReference type="InterPro" id="IPR029058">
    <property type="entry name" value="AB_hydrolase_fold"/>
</dbReference>
<keyword evidence="2" id="KW-0597">Phosphoprotein</keyword>
<dbReference type="SUPFAM" id="SSF47336">
    <property type="entry name" value="ACP-like"/>
    <property type="match status" value="1"/>
</dbReference>
<keyword evidence="1" id="KW-0596">Phosphopantetheine</keyword>
<evidence type="ECO:0000259" key="7">
    <source>
        <dbReference type="PROSITE" id="PS50075"/>
    </source>
</evidence>
<dbReference type="PROSITE" id="PS52004">
    <property type="entry name" value="KS3_2"/>
    <property type="match status" value="1"/>
</dbReference>
<dbReference type="Gene3D" id="1.10.1200.10">
    <property type="entry name" value="ACP-like"/>
    <property type="match status" value="1"/>
</dbReference>
<evidence type="ECO:0000313" key="11">
    <source>
        <dbReference type="Proteomes" id="UP000799757"/>
    </source>
</evidence>
<dbReference type="GO" id="GO:0044550">
    <property type="term" value="P:secondary metabolite biosynthetic process"/>
    <property type="evidence" value="ECO:0007669"/>
    <property type="project" value="TreeGrafter"/>
</dbReference>
<dbReference type="OrthoDB" id="329835at2759"/>
<dbReference type="InterPro" id="IPR049551">
    <property type="entry name" value="PKS_DH_C"/>
</dbReference>
<feature type="compositionally biased region" description="Low complexity" evidence="6">
    <location>
        <begin position="1722"/>
        <end position="1743"/>
    </location>
</feature>
<dbReference type="InterPro" id="IPR016039">
    <property type="entry name" value="Thiolase-like"/>
</dbReference>
<dbReference type="SMART" id="SM00825">
    <property type="entry name" value="PKS_KS"/>
    <property type="match status" value="1"/>
</dbReference>
<dbReference type="InterPro" id="IPR042104">
    <property type="entry name" value="PKS_dehydratase_sf"/>
</dbReference>
<dbReference type="InterPro" id="IPR032088">
    <property type="entry name" value="SAT"/>
</dbReference>
<gene>
    <name evidence="10" type="ORF">K505DRAFT_396294</name>
</gene>
<dbReference type="GO" id="GO:0006633">
    <property type="term" value="P:fatty acid biosynthetic process"/>
    <property type="evidence" value="ECO:0007669"/>
    <property type="project" value="InterPro"/>
</dbReference>
<dbReference type="PROSITE" id="PS00012">
    <property type="entry name" value="PHOSPHOPANTETHEINE"/>
    <property type="match status" value="1"/>
</dbReference>
<dbReference type="InterPro" id="IPR020841">
    <property type="entry name" value="PKS_Beta-ketoAc_synthase_dom"/>
</dbReference>
<dbReference type="InterPro" id="IPR016035">
    <property type="entry name" value="Acyl_Trfase/lysoPLipase"/>
</dbReference>
<dbReference type="InterPro" id="IPR009081">
    <property type="entry name" value="PP-bd_ACP"/>
</dbReference>
<dbReference type="SUPFAM" id="SSF52151">
    <property type="entry name" value="FabD/lysophospholipase-like"/>
    <property type="match status" value="1"/>
</dbReference>
<dbReference type="InterPro" id="IPR049900">
    <property type="entry name" value="PKS_mFAS_DH"/>
</dbReference>
<accession>A0A6A6WUR0</accession>
<dbReference type="Pfam" id="PF02801">
    <property type="entry name" value="Ketoacyl-synt_C"/>
    <property type="match status" value="1"/>
</dbReference>
<dbReference type="SUPFAM" id="SSF53474">
    <property type="entry name" value="alpha/beta-Hydrolases"/>
    <property type="match status" value="1"/>
</dbReference>
<dbReference type="GO" id="GO:0004315">
    <property type="term" value="F:3-oxoacyl-[acyl-carrier-protein] synthase activity"/>
    <property type="evidence" value="ECO:0007669"/>
    <property type="project" value="InterPro"/>
</dbReference>
<dbReference type="Gene3D" id="3.10.129.110">
    <property type="entry name" value="Polyketide synthase dehydratase"/>
    <property type="match status" value="1"/>
</dbReference>
<dbReference type="Gene3D" id="3.40.50.1820">
    <property type="entry name" value="alpha/beta hydrolase"/>
    <property type="match status" value="1"/>
</dbReference>
<dbReference type="PROSITE" id="PS50075">
    <property type="entry name" value="CARRIER"/>
    <property type="match status" value="1"/>
</dbReference>
<feature type="domain" description="Ketosynthase family 3 (KS3)" evidence="8">
    <location>
        <begin position="377"/>
        <end position="809"/>
    </location>
</feature>
<dbReference type="NCBIfam" id="TIGR04532">
    <property type="entry name" value="PT_fungal_PKS"/>
    <property type="match status" value="1"/>
</dbReference>
<dbReference type="Pfam" id="PF00550">
    <property type="entry name" value="PP-binding"/>
    <property type="match status" value="1"/>
</dbReference>
<evidence type="ECO:0000259" key="9">
    <source>
        <dbReference type="PROSITE" id="PS52019"/>
    </source>
</evidence>
<dbReference type="Pfam" id="PF16073">
    <property type="entry name" value="SAT"/>
    <property type="match status" value="1"/>
</dbReference>
<dbReference type="InterPro" id="IPR014030">
    <property type="entry name" value="Ketoacyl_synth_N"/>
</dbReference>
<dbReference type="PANTHER" id="PTHR43775:SF40">
    <property type="entry name" value="NORSOLORINIC ACID SYNTHASE STCA"/>
    <property type="match status" value="1"/>
</dbReference>
<dbReference type="InterPro" id="IPR050091">
    <property type="entry name" value="PKS_NRPS_Biosynth_Enz"/>
</dbReference>
<feature type="active site" description="Proton donor; for dehydratase activity" evidence="5">
    <location>
        <position position="1508"/>
    </location>
</feature>
<dbReference type="Pfam" id="PF00975">
    <property type="entry name" value="Thioesterase"/>
    <property type="match status" value="1"/>
</dbReference>
<feature type="compositionally biased region" description="Basic and acidic residues" evidence="6">
    <location>
        <begin position="1744"/>
        <end position="1757"/>
    </location>
</feature>
<dbReference type="PROSITE" id="PS52019">
    <property type="entry name" value="PKS_MFAS_DH"/>
    <property type="match status" value="1"/>
</dbReference>
<keyword evidence="4" id="KW-0677">Repeat</keyword>
<dbReference type="SUPFAM" id="SSF53901">
    <property type="entry name" value="Thiolase-like"/>
    <property type="match status" value="1"/>
</dbReference>
<feature type="domain" description="Carrier" evidence="7">
    <location>
        <begin position="1639"/>
        <end position="1718"/>
    </location>
</feature>
<organism evidence="10 11">
    <name type="scientific">Melanomma pulvis-pyrius CBS 109.77</name>
    <dbReference type="NCBI Taxonomy" id="1314802"/>
    <lineage>
        <taxon>Eukaryota</taxon>
        <taxon>Fungi</taxon>
        <taxon>Dikarya</taxon>
        <taxon>Ascomycota</taxon>
        <taxon>Pezizomycotina</taxon>
        <taxon>Dothideomycetes</taxon>
        <taxon>Pleosporomycetidae</taxon>
        <taxon>Pleosporales</taxon>
        <taxon>Melanommataceae</taxon>
        <taxon>Melanomma</taxon>
    </lineage>
</organism>
<dbReference type="Pfam" id="PF14765">
    <property type="entry name" value="PS-DH"/>
    <property type="match status" value="1"/>
</dbReference>
<feature type="domain" description="PKS/mFAS DH" evidence="9">
    <location>
        <begin position="1287"/>
        <end position="1595"/>
    </location>
</feature>
<dbReference type="Gene3D" id="3.40.366.10">
    <property type="entry name" value="Malonyl-Coenzyme A Acyl Carrier Protein, domain 2"/>
    <property type="match status" value="2"/>
</dbReference>
<feature type="region of interest" description="C-terminal hotdog fold" evidence="5">
    <location>
        <begin position="1441"/>
        <end position="1595"/>
    </location>
</feature>
<evidence type="ECO:0000259" key="8">
    <source>
        <dbReference type="PROSITE" id="PS52004"/>
    </source>
</evidence>
<feature type="active site" description="Proton acceptor; for dehydratase activity" evidence="5">
    <location>
        <position position="1319"/>
    </location>
</feature>
<evidence type="ECO:0000256" key="5">
    <source>
        <dbReference type="PROSITE-ProRule" id="PRU01363"/>
    </source>
</evidence>
<dbReference type="SMART" id="SM00827">
    <property type="entry name" value="PKS_AT"/>
    <property type="match status" value="1"/>
</dbReference>
<dbReference type="EMBL" id="MU002295">
    <property type="protein sequence ID" value="KAF2787644.1"/>
    <property type="molecule type" value="Genomic_DNA"/>
</dbReference>
<dbReference type="InterPro" id="IPR018201">
    <property type="entry name" value="Ketoacyl_synth_AS"/>
</dbReference>
<dbReference type="Gene3D" id="3.30.70.3290">
    <property type="match status" value="1"/>
</dbReference>
<feature type="region of interest" description="N-terminal hotdog fold" evidence="5">
    <location>
        <begin position="1287"/>
        <end position="1418"/>
    </location>
</feature>
<protein>
    <submittedName>
        <fullName evidence="10">Polyketide synthase</fullName>
    </submittedName>
</protein>
<keyword evidence="3" id="KW-0808">Transferase</keyword>
<proteinExistence type="predicted"/>
<dbReference type="InterPro" id="IPR001227">
    <property type="entry name" value="Ac_transferase_dom_sf"/>
</dbReference>
<dbReference type="InterPro" id="IPR036736">
    <property type="entry name" value="ACP-like_sf"/>
</dbReference>
<dbReference type="InterPro" id="IPR006162">
    <property type="entry name" value="Ppantetheine_attach_site"/>
</dbReference>
<evidence type="ECO:0000256" key="2">
    <source>
        <dbReference type="ARBA" id="ARBA00022553"/>
    </source>
</evidence>
<evidence type="ECO:0000313" key="10">
    <source>
        <dbReference type="EMBL" id="KAF2787644.1"/>
    </source>
</evidence>
<dbReference type="Pfam" id="PF00109">
    <property type="entry name" value="ketoacyl-synt"/>
    <property type="match status" value="1"/>
</dbReference>
<dbReference type="InterPro" id="IPR014043">
    <property type="entry name" value="Acyl_transferase_dom"/>
</dbReference>
<feature type="region of interest" description="Disordered" evidence="6">
    <location>
        <begin position="1722"/>
        <end position="1757"/>
    </location>
</feature>
<reference evidence="10" key="1">
    <citation type="journal article" date="2020" name="Stud. Mycol.">
        <title>101 Dothideomycetes genomes: a test case for predicting lifestyles and emergence of pathogens.</title>
        <authorList>
            <person name="Haridas S."/>
            <person name="Albert R."/>
            <person name="Binder M."/>
            <person name="Bloem J."/>
            <person name="Labutti K."/>
            <person name="Salamov A."/>
            <person name="Andreopoulos B."/>
            <person name="Baker S."/>
            <person name="Barry K."/>
            <person name="Bills G."/>
            <person name="Bluhm B."/>
            <person name="Cannon C."/>
            <person name="Castanera R."/>
            <person name="Culley D."/>
            <person name="Daum C."/>
            <person name="Ezra D."/>
            <person name="Gonzalez J."/>
            <person name="Henrissat B."/>
            <person name="Kuo A."/>
            <person name="Liang C."/>
            <person name="Lipzen A."/>
            <person name="Lutzoni F."/>
            <person name="Magnuson J."/>
            <person name="Mondo S."/>
            <person name="Nolan M."/>
            <person name="Ohm R."/>
            <person name="Pangilinan J."/>
            <person name="Park H.-J."/>
            <person name="Ramirez L."/>
            <person name="Alfaro M."/>
            <person name="Sun H."/>
            <person name="Tritt A."/>
            <person name="Yoshinaga Y."/>
            <person name="Zwiers L.-H."/>
            <person name="Turgeon B."/>
            <person name="Goodwin S."/>
            <person name="Spatafora J."/>
            <person name="Crous P."/>
            <person name="Grigoriev I."/>
        </authorList>
    </citation>
    <scope>NUCLEOTIDE SEQUENCE</scope>
    <source>
        <strain evidence="10">CBS 109.77</strain>
    </source>
</reference>
<dbReference type="InterPro" id="IPR001031">
    <property type="entry name" value="Thioesterase"/>
</dbReference>
<dbReference type="Proteomes" id="UP000799757">
    <property type="component" value="Unassembled WGS sequence"/>
</dbReference>
<dbReference type="SUPFAM" id="SSF55048">
    <property type="entry name" value="Probable ACP-binding domain of malonyl-CoA ACP transacylase"/>
    <property type="match status" value="1"/>
</dbReference>
<dbReference type="InterPro" id="IPR014031">
    <property type="entry name" value="Ketoacyl_synth_C"/>
</dbReference>
<evidence type="ECO:0000256" key="6">
    <source>
        <dbReference type="SAM" id="MobiDB-lite"/>
    </source>
</evidence>
<dbReference type="InterPro" id="IPR016036">
    <property type="entry name" value="Malonyl_transacylase_ACP-bd"/>
</dbReference>
<keyword evidence="11" id="KW-1185">Reference proteome</keyword>
<dbReference type="CDD" id="cd00833">
    <property type="entry name" value="PKS"/>
    <property type="match status" value="1"/>
</dbReference>
<dbReference type="Gene3D" id="3.40.47.10">
    <property type="match status" value="1"/>
</dbReference>
<dbReference type="InterPro" id="IPR030918">
    <property type="entry name" value="PT_fungal_PKS"/>
</dbReference>
<evidence type="ECO:0000256" key="1">
    <source>
        <dbReference type="ARBA" id="ARBA00022450"/>
    </source>
</evidence>
<dbReference type="PROSITE" id="PS00606">
    <property type="entry name" value="KS3_1"/>
    <property type="match status" value="1"/>
</dbReference>
<dbReference type="GO" id="GO:0004312">
    <property type="term" value="F:fatty acid synthase activity"/>
    <property type="evidence" value="ECO:0007669"/>
    <property type="project" value="TreeGrafter"/>
</dbReference>
<dbReference type="Pfam" id="PF00698">
    <property type="entry name" value="Acyl_transf_1"/>
    <property type="match status" value="1"/>
</dbReference>
<evidence type="ECO:0000256" key="3">
    <source>
        <dbReference type="ARBA" id="ARBA00022679"/>
    </source>
</evidence>
<evidence type="ECO:0000256" key="4">
    <source>
        <dbReference type="ARBA" id="ARBA00022737"/>
    </source>
</evidence>
<sequence>MEENIILFLFGDQTEDSRSHLRALLRTELDPILEVFLQKSYEAIRLELLCPLRVEERRDWTFSNLLELLELKVQGTQRAALENAITTICQFGLFFKRCHAKRGLYPDTRSTKMVGLCTGSLAVAAISCCQTPSELLPVAIDVSVLSFRAGVLAAETGARLHCGTTDSNASWAMAIPGLEEKDAGAMIDSISKLKGIPVASRPYVGVRSARGLTICGPPYILSHIRGHKDFLRMPILSLPIYAPYHAPHLYNSDDIDSLLNLPVAVNWNSLSQGIAVVSNKEVGAGLGCCLRSALHSALSAIFLERIEWPKITSDLNLILESSLPGEATLVSIASGASESLYQALKSNTKRSISLEDLIIPPLAIGTDTDNPGQTTTRDKIAVVGASGRFPSADNVSEFWDLLFRGLDVHKVVPPLRWESKTHVDASDKPRKNTSATPFGCWLDDAGLFDARFFGMSPREAEQVDPAQRIALMTAYEALEDGGIVPSTRSTQSSRVGVAYGVTSNDWMETNSAQNIDTYMIPGGNRAFIPGRINYFFKFSGPSYAVDTACSSSLAAIHIACNVLWRGEADTMIVGGTNILTNPDFTAGLDRGRFLSRTGNCKTFDDDADGYCRGEGVGTVILKRLEDAILDGDSIKAVIVNVCTNHSAESESITRPHLKAQRDIFTKVLNGLSPNKITYVEMHGTGTQVGDATEISSVLEAIAPNEGQHRRSEKDLVHIGSAKSNVGHGEAAAGVTSLIKLLLMMQHNTIPPHCGIKSRINRKFPQDMMTRGVRIATKPIIWSKNGGQPRHALLNNFSAAGGNTTLLLQDAPLREPTCDLDPRPTHPIAISGKTFSALQANARAILQTIEQGADLDPSSVSYTTTARRVHHAHRIAISGSSLQNIASKLSKAIEKDIGKSRALTQSTIFAFTGQGGHYIGMGRELYHSDNSFRNNIDRYNQLAINQGFPSFTSIIRDAEGNVASVHATVVQLAMTGLQMALAKRWIAWGVVPSGLIGHSLGHYAALHIAGVISEADAMFLVGTRAVQLQERCQPGTHSMMAVRASRSSISPFLDQTAVEIACVNGPQDVILSGLRADMELISSRLRLQQIRTVILDIPYAFHSSQVDCVLDGFASAISGVQFCPPNIPVLCPRTEQVVRSKAIFGPSHLVDHFRGTVNFVAAIEAARSEKLITENTIFVEIGHNSTVTSMLNATFGNSCKAFPSLKKNQDAWTTLTDGLTTLYMAGFDIRWDEYHRDFARNLRVITLPHYNWDLKHYWLKYVNDWSLRKGEPAQMVKKAPSLVTTTIHSVLKEELDDLHGKIILRSDLSRPELHSVAQGHKVNGLPLCTPSIYADIAITVGKYLQGKGSTTLRAKQICIDNMTIDKALISQPTGPQWLQTTITVDYQGSSTCVFSTVDDDGNVVTRHASCAINFALASSPTTLQEKARETHTAITQIREGLKTGDCYRFNNNMIYRMVAILADFDRGYRGLEEIILDSTAMAAASKIDFGPLPPEQDGEVYSVHPAYLDSLSQSAGFVMNANEMSDLDVECFVNHGWESFRMFGELRKEGSYQSYVKMMRGEGNIWRGTLTVVNDETVVAVFESLTLQGIPPRLLHHVLSSANKAQSRTKQESIDDSPTLNFPQGSEIRVDSPLLATNRAGIDSGLNQLVNIVAEESGIDKANLHDDTELADIGIDSLLSLLVTSRLKEDLDFDIGSGYSIFESFNTLGQLKASYARSKGVSLDTSSESSLGSCKDPTPSTPKTPDSRAESGDATPIRHAEKEIAIANETTATRPVTSLVLQTADASPILEPNITLFLFPDGSGSATSYACLPRISPRLTLIGLICPYRRDPHTMTCSLDSLIASYIAEIKRRQPDGAYSLGGWSSGGIYAYRAAQMLLESGATLRNLVLMDTPPPNQGLERLPPRFYKHCSDVGVFNQIGGGNLAAGLEGNAEDIVKGPPEWLIPHFNATIDLLASYSAVPLRLSSEMAVPRIALCWAGECALDGNRYRKFDCREEDGEGVRFLTEQRTEFGAGKWADLVPGLVWQVEVMKGWDHFNMMYGKGAKDLGEFIGRALMCS</sequence>
<dbReference type="PANTHER" id="PTHR43775">
    <property type="entry name" value="FATTY ACID SYNTHASE"/>
    <property type="match status" value="1"/>
</dbReference>
<name>A0A6A6WUR0_9PLEO</name>